<dbReference type="OrthoDB" id="8099475at2"/>
<dbReference type="RefSeq" id="WP_030235379.1">
    <property type="nucleotide sequence ID" value="NZ_CP024985.1"/>
</dbReference>
<organism evidence="1 2">
    <name type="scientific">Streptomyces lavendulae subsp. lavendulae</name>
    <dbReference type="NCBI Taxonomy" id="58340"/>
    <lineage>
        <taxon>Bacteria</taxon>
        <taxon>Bacillati</taxon>
        <taxon>Actinomycetota</taxon>
        <taxon>Actinomycetes</taxon>
        <taxon>Kitasatosporales</taxon>
        <taxon>Streptomycetaceae</taxon>
        <taxon>Streptomyces</taxon>
    </lineage>
</organism>
<dbReference type="Proteomes" id="UP000231791">
    <property type="component" value="Chromosome"/>
</dbReference>
<dbReference type="GO" id="GO:0010181">
    <property type="term" value="F:FMN binding"/>
    <property type="evidence" value="ECO:0007669"/>
    <property type="project" value="InterPro"/>
</dbReference>
<dbReference type="AlphaFoldDB" id="A0A2K8PS43"/>
<dbReference type="GO" id="GO:0016020">
    <property type="term" value="C:membrane"/>
    <property type="evidence" value="ECO:0007669"/>
    <property type="project" value="InterPro"/>
</dbReference>
<dbReference type="SMART" id="SM00900">
    <property type="entry name" value="FMN_bind"/>
    <property type="match status" value="1"/>
</dbReference>
<evidence type="ECO:0000313" key="1">
    <source>
        <dbReference type="EMBL" id="ATZ28643.1"/>
    </source>
</evidence>
<evidence type="ECO:0000313" key="2">
    <source>
        <dbReference type="Proteomes" id="UP000231791"/>
    </source>
</evidence>
<dbReference type="GeneID" id="49387849"/>
<accession>A0A2K8PS43</accession>
<gene>
    <name evidence="1" type="ORF">SLAV_34360</name>
</gene>
<dbReference type="InterPro" id="IPR007329">
    <property type="entry name" value="FMN-bd"/>
</dbReference>
<keyword evidence="2" id="KW-1185">Reference proteome</keyword>
<dbReference type="Gene3D" id="3.90.1010.20">
    <property type="match status" value="1"/>
</dbReference>
<name>A0A2K8PS43_STRLA</name>
<protein>
    <submittedName>
        <fullName evidence="1">FMN-binding domain protein</fullName>
    </submittedName>
</protein>
<dbReference type="EMBL" id="CP024985">
    <property type="protein sequence ID" value="ATZ28643.1"/>
    <property type="molecule type" value="Genomic_DNA"/>
</dbReference>
<dbReference type="Pfam" id="PF04205">
    <property type="entry name" value="FMN_bind"/>
    <property type="match status" value="1"/>
</dbReference>
<reference evidence="1 2" key="1">
    <citation type="submission" date="2017-11" db="EMBL/GenBank/DDBJ databases">
        <title>Complete genome sequence of Streptomyces lavendulae subsp. lavendulae CCM 3239 (formerly 'Streptomyces aureofaciens CCM 3239'), the producer of the angucycline-type antibiotic auricin.</title>
        <authorList>
            <person name="Busche T."/>
            <person name="Novakova R."/>
            <person name="Al'Dilaimi A."/>
            <person name="Homerova D."/>
            <person name="Feckova L."/>
            <person name="Rezuchova B."/>
            <person name="Mingyar E."/>
            <person name="Csolleiova D."/>
            <person name="Bekeova C."/>
            <person name="Winkler A."/>
            <person name="Sevcikova B."/>
            <person name="Kalinowski J."/>
            <person name="Kormanec J."/>
            <person name="Ruckert C."/>
        </authorList>
    </citation>
    <scope>NUCLEOTIDE SEQUENCE [LARGE SCALE GENOMIC DNA]</scope>
    <source>
        <strain evidence="1 2">CCM 3239</strain>
    </source>
</reference>
<proteinExistence type="predicted"/>
<dbReference type="KEGG" id="slx:SLAV_34360"/>
<sequence length="145" mass="14742">MRRTALTTTATVTGIVALLALKPHHGAHPAVSAQPVPGTDPVSGATAGPGGAGRTGTFTGDVIDTRYGPVQIAVTMSAGRLTAVEVLQVPSGNRRDREIASYAVPRLTDEAIGAQSADIDAVSGASYTSEGYTRSLQSALDKARA</sequence>